<dbReference type="InterPro" id="IPR044662">
    <property type="entry name" value="HS1/DABB1-like"/>
</dbReference>
<comment type="subunit">
    <text evidence="1">Homodimer.</text>
</comment>
<dbReference type="SMART" id="SM00886">
    <property type="entry name" value="Dabb"/>
    <property type="match status" value="2"/>
</dbReference>
<dbReference type="EMBL" id="HBIS01001577">
    <property type="protein sequence ID" value="CAE0607572.1"/>
    <property type="molecule type" value="Transcribed_RNA"/>
</dbReference>
<gene>
    <name evidence="3" type="ORF">PSAL00342_LOCUS1389</name>
</gene>
<name>A0A7S3U9Y7_9CHLO</name>
<protein>
    <recommendedName>
        <fullName evidence="2">Stress-response A/B barrel domain-containing protein</fullName>
    </recommendedName>
</protein>
<dbReference type="PANTHER" id="PTHR33178">
    <property type="match status" value="1"/>
</dbReference>
<accession>A0A7S3U9Y7</accession>
<feature type="domain" description="Stress-response A/B barrel" evidence="2">
    <location>
        <begin position="150"/>
        <end position="243"/>
    </location>
</feature>
<sequence length="254" mass="28843">MQVTMATRARHMRACSMRSCASGVAKKTKGKVVEHVVLFKAKEDAEKDALKKMMDGLWSLQYRIPNVLYIDVGEVMEGEKHSEGYTHVLFVRLRDKEALKAYADHPQHLEVVEDLVKPNVVGILALDYVGQVLDDIGPTFHKGRDWEEGYNHIRLLKFADKHRAKADAFLSRYEDLTFLASELPLQITAGENFSHGRCQGYTHGTMARFTMEEELKAFKEHPSTISALKSIDDMLDGEIQVTFHVTRAHGTQNR</sequence>
<dbReference type="Gene3D" id="3.30.70.100">
    <property type="match status" value="2"/>
</dbReference>
<proteinExistence type="predicted"/>
<evidence type="ECO:0000256" key="1">
    <source>
        <dbReference type="ARBA" id="ARBA00011738"/>
    </source>
</evidence>
<dbReference type="SUPFAM" id="SSF54909">
    <property type="entry name" value="Dimeric alpha+beta barrel"/>
    <property type="match status" value="2"/>
</dbReference>
<dbReference type="Pfam" id="PF07876">
    <property type="entry name" value="Dabb"/>
    <property type="match status" value="2"/>
</dbReference>
<reference evidence="3" key="1">
    <citation type="submission" date="2021-01" db="EMBL/GenBank/DDBJ databases">
        <authorList>
            <person name="Corre E."/>
            <person name="Pelletier E."/>
            <person name="Niang G."/>
            <person name="Scheremetjew M."/>
            <person name="Finn R."/>
            <person name="Kale V."/>
            <person name="Holt S."/>
            <person name="Cochrane G."/>
            <person name="Meng A."/>
            <person name="Brown T."/>
            <person name="Cohen L."/>
        </authorList>
    </citation>
    <scope>NUCLEOTIDE SEQUENCE</scope>
    <source>
        <strain evidence="3">CCMP1897</strain>
    </source>
</reference>
<dbReference type="AlphaFoldDB" id="A0A7S3U9Y7"/>
<evidence type="ECO:0000313" key="3">
    <source>
        <dbReference type="EMBL" id="CAE0607572.1"/>
    </source>
</evidence>
<dbReference type="PANTHER" id="PTHR33178:SF5">
    <property type="entry name" value="EXPRESSED PROTEIN"/>
    <property type="match status" value="1"/>
</dbReference>
<organism evidence="3">
    <name type="scientific">Picocystis salinarum</name>
    <dbReference type="NCBI Taxonomy" id="88271"/>
    <lineage>
        <taxon>Eukaryota</taxon>
        <taxon>Viridiplantae</taxon>
        <taxon>Chlorophyta</taxon>
        <taxon>Picocystophyceae</taxon>
        <taxon>Picocystales</taxon>
        <taxon>Picocystaceae</taxon>
        <taxon>Picocystis</taxon>
    </lineage>
</organism>
<dbReference type="InterPro" id="IPR013097">
    <property type="entry name" value="Dabb"/>
</dbReference>
<dbReference type="InterPro" id="IPR011008">
    <property type="entry name" value="Dimeric_a/b-barrel"/>
</dbReference>
<feature type="domain" description="Stress-response A/B barrel" evidence="2">
    <location>
        <begin position="33"/>
        <end position="128"/>
    </location>
</feature>
<evidence type="ECO:0000259" key="2">
    <source>
        <dbReference type="PROSITE" id="PS51502"/>
    </source>
</evidence>
<dbReference type="PROSITE" id="PS51502">
    <property type="entry name" value="S_R_A_B_BARREL"/>
    <property type="match status" value="2"/>
</dbReference>